<keyword evidence="2" id="KW-0812">Transmembrane</keyword>
<dbReference type="InterPro" id="IPR004170">
    <property type="entry name" value="WWE_dom"/>
</dbReference>
<feature type="transmembrane region" description="Helical" evidence="2">
    <location>
        <begin position="280"/>
        <end position="299"/>
    </location>
</feature>
<keyword evidence="2" id="KW-1133">Transmembrane helix</keyword>
<dbReference type="Proteomes" id="UP001189429">
    <property type="component" value="Unassembled WGS sequence"/>
</dbReference>
<comment type="caution">
    <text evidence="4">The sequence shown here is derived from an EMBL/GenBank/DDBJ whole genome shotgun (WGS) entry which is preliminary data.</text>
</comment>
<feature type="transmembrane region" description="Helical" evidence="2">
    <location>
        <begin position="228"/>
        <end position="250"/>
    </location>
</feature>
<reference evidence="4" key="1">
    <citation type="submission" date="2023-10" db="EMBL/GenBank/DDBJ databases">
        <authorList>
            <person name="Chen Y."/>
            <person name="Shah S."/>
            <person name="Dougan E. K."/>
            <person name="Thang M."/>
            <person name="Chan C."/>
        </authorList>
    </citation>
    <scope>NUCLEOTIDE SEQUENCE [LARGE SCALE GENOMIC DNA]</scope>
</reference>
<dbReference type="PROSITE" id="PS50918">
    <property type="entry name" value="WWE"/>
    <property type="match status" value="1"/>
</dbReference>
<proteinExistence type="predicted"/>
<feature type="transmembrane region" description="Helical" evidence="2">
    <location>
        <begin position="343"/>
        <end position="367"/>
    </location>
</feature>
<dbReference type="PANTHER" id="PTHR33979:SF2">
    <property type="entry name" value="PEPTIDASE M50B-LIKE-DOMAIN-CONTAINING PROTEIN"/>
    <property type="match status" value="1"/>
</dbReference>
<feature type="compositionally biased region" description="Polar residues" evidence="1">
    <location>
        <begin position="51"/>
        <end position="60"/>
    </location>
</feature>
<dbReference type="Pfam" id="PF13398">
    <property type="entry name" value="Peptidase_M50B"/>
    <property type="match status" value="1"/>
</dbReference>
<sequence length="379" mass="40203">MVWQVQLRGQWQDMSEEDSVQMDAYQSSGRPQFQVQMQGQLYHVDLHGSPPWTQTNSKTGTSRRIRRFSPPSRRPAAAPLLAPAAPAARAPPTPSGSSGFRGGHLDLEGQASEGHGPGGGWLRGLFGQQGATTSRAGYRQALQEPPARGLAGGPCGLDWGQAGILVALVVLIVLLWDTVVVYPLKLLVVFLHETSHGIAAVLTGGSVDHIEVSSQEGGVCYTIGGNRFLTLSAGYLGSTLWGGLILVLASRTLYSRFTSMGLGVMTGLIGLVFVRPFLSFGQLFALAAGAALFASGHYLSDRFNDLLLRVIGLTSCMYAVLDIKSDVLERPEARSDAAMLAEVTGIPTVLWGLLWISVAAVAVGYFVTQASKPQAAGSL</sequence>
<dbReference type="InterPro" id="IPR049500">
    <property type="entry name" value="Peptidase_M50B-like"/>
</dbReference>
<keyword evidence="2" id="KW-0472">Membrane</keyword>
<dbReference type="InterPro" id="IPR037197">
    <property type="entry name" value="WWE_dom_sf"/>
</dbReference>
<dbReference type="PANTHER" id="PTHR33979">
    <property type="entry name" value="OS02G0221600 PROTEIN"/>
    <property type="match status" value="1"/>
</dbReference>
<feature type="transmembrane region" description="Helical" evidence="2">
    <location>
        <begin position="164"/>
        <end position="184"/>
    </location>
</feature>
<protein>
    <recommendedName>
        <fullName evidence="3">WWE domain-containing protein</fullName>
    </recommendedName>
</protein>
<keyword evidence="5" id="KW-1185">Reference proteome</keyword>
<dbReference type="Pfam" id="PF02825">
    <property type="entry name" value="WWE"/>
    <property type="match status" value="1"/>
</dbReference>
<feature type="region of interest" description="Disordered" evidence="1">
    <location>
        <begin position="46"/>
        <end position="126"/>
    </location>
</feature>
<dbReference type="Gene3D" id="3.30.720.50">
    <property type="match status" value="1"/>
</dbReference>
<feature type="domain" description="WWE" evidence="3">
    <location>
        <begin position="1"/>
        <end position="67"/>
    </location>
</feature>
<name>A0ABN9XQ07_9DINO</name>
<evidence type="ECO:0000256" key="2">
    <source>
        <dbReference type="SAM" id="Phobius"/>
    </source>
</evidence>
<organism evidence="4 5">
    <name type="scientific">Prorocentrum cordatum</name>
    <dbReference type="NCBI Taxonomy" id="2364126"/>
    <lineage>
        <taxon>Eukaryota</taxon>
        <taxon>Sar</taxon>
        <taxon>Alveolata</taxon>
        <taxon>Dinophyceae</taxon>
        <taxon>Prorocentrales</taxon>
        <taxon>Prorocentraceae</taxon>
        <taxon>Prorocentrum</taxon>
    </lineage>
</organism>
<dbReference type="EMBL" id="CAUYUJ010021015">
    <property type="protein sequence ID" value="CAK0902014.1"/>
    <property type="molecule type" value="Genomic_DNA"/>
</dbReference>
<evidence type="ECO:0000256" key="1">
    <source>
        <dbReference type="SAM" id="MobiDB-lite"/>
    </source>
</evidence>
<accession>A0ABN9XQ07</accession>
<evidence type="ECO:0000313" key="5">
    <source>
        <dbReference type="Proteomes" id="UP001189429"/>
    </source>
</evidence>
<feature type="compositionally biased region" description="Low complexity" evidence="1">
    <location>
        <begin position="68"/>
        <end position="88"/>
    </location>
</feature>
<evidence type="ECO:0000259" key="3">
    <source>
        <dbReference type="PROSITE" id="PS50918"/>
    </source>
</evidence>
<dbReference type="SUPFAM" id="SSF117839">
    <property type="entry name" value="WWE domain"/>
    <property type="match status" value="1"/>
</dbReference>
<gene>
    <name evidence="4" type="ORF">PCOR1329_LOCUS78787</name>
</gene>
<evidence type="ECO:0000313" key="4">
    <source>
        <dbReference type="EMBL" id="CAK0902014.1"/>
    </source>
</evidence>